<gene>
    <name evidence="1" type="ORF">PBLR_12439</name>
</gene>
<name>A0A383RA25_PAEAL</name>
<dbReference type="RefSeq" id="WP_138189385.1">
    <property type="nucleotide sequence ID" value="NZ_LS992241.1"/>
</dbReference>
<dbReference type="EMBL" id="LS992241">
    <property type="protein sequence ID" value="SYX84017.1"/>
    <property type="molecule type" value="Genomic_DNA"/>
</dbReference>
<evidence type="ECO:0000313" key="1">
    <source>
        <dbReference type="EMBL" id="SYX84017.1"/>
    </source>
</evidence>
<protein>
    <recommendedName>
        <fullName evidence="3">Replication initiation factor</fullName>
    </recommendedName>
</protein>
<proteinExistence type="predicted"/>
<dbReference type="AlphaFoldDB" id="A0A383RA25"/>
<organism evidence="1 2">
    <name type="scientific">Paenibacillus alvei</name>
    <name type="common">Bacillus alvei</name>
    <dbReference type="NCBI Taxonomy" id="44250"/>
    <lineage>
        <taxon>Bacteria</taxon>
        <taxon>Bacillati</taxon>
        <taxon>Bacillota</taxon>
        <taxon>Bacilli</taxon>
        <taxon>Bacillales</taxon>
        <taxon>Paenibacillaceae</taxon>
        <taxon>Paenibacillus</taxon>
    </lineage>
</organism>
<evidence type="ECO:0000313" key="2">
    <source>
        <dbReference type="Proteomes" id="UP000304148"/>
    </source>
</evidence>
<evidence type="ECO:0008006" key="3">
    <source>
        <dbReference type="Google" id="ProtNLM"/>
    </source>
</evidence>
<sequence>MKAAVSIDKFVMEYKDVPLSVYYGLMREAAMIGFQTKETVYWGEYCYELHIRNANRDYLHVFYKNFRETEGYLHTLRLETRPEHYLQFHVLLEPIRNVASSMYFVSCDVAYDVRTSLEHVVVIPMHGRRKMTHEGTTRYFGLPHQRKTNGYCRIYDKRLELWEKQKIMLDHELSRIEIVYKPDKKILLTDVHGHPPEQNKQYFAAVVPDWSELPRRRTEQICNMRDGVDMYDRRIRTGVKETLAAQYQLDFNWLAREQWESLVEVPYGVLLGAA</sequence>
<accession>A0A383RA25</accession>
<dbReference type="Proteomes" id="UP000304148">
    <property type="component" value="Chromosome"/>
</dbReference>
<reference evidence="2" key="1">
    <citation type="submission" date="2018-08" db="EMBL/GenBank/DDBJ databases">
        <authorList>
            <person name="Chevrot R."/>
        </authorList>
    </citation>
    <scope>NUCLEOTIDE SEQUENCE [LARGE SCALE GENOMIC DNA]</scope>
</reference>